<dbReference type="Gene3D" id="3.40.50.200">
    <property type="entry name" value="Peptidase S8/S53 domain"/>
    <property type="match status" value="2"/>
</dbReference>
<comment type="similarity">
    <text evidence="2 8">Belongs to the peptidase S8 family.</text>
</comment>
<dbReference type="PROSITE" id="PS00138">
    <property type="entry name" value="SUBTILASE_SER"/>
    <property type="match status" value="1"/>
</dbReference>
<dbReference type="OMA" id="SLRDFQC"/>
<dbReference type="InterPro" id="IPR046939">
    <property type="entry name" value="TPPII_C_sf"/>
</dbReference>
<dbReference type="AlphaFoldDB" id="A0A0E9NN62"/>
<evidence type="ECO:0000256" key="3">
    <source>
        <dbReference type="ARBA" id="ARBA00012462"/>
    </source>
</evidence>
<evidence type="ECO:0000313" key="14">
    <source>
        <dbReference type="EMBL" id="GAO51121.1"/>
    </source>
</evidence>
<keyword evidence="6 8" id="KW-0378">Hydrolase</keyword>
<dbReference type="Pfam" id="PF21316">
    <property type="entry name" value="TPPII_GBD"/>
    <property type="match status" value="1"/>
</dbReference>
<dbReference type="STRING" id="698492.A0A0E9NN62"/>
<evidence type="ECO:0000256" key="2">
    <source>
        <dbReference type="ARBA" id="ARBA00011073"/>
    </source>
</evidence>
<evidence type="ECO:0000313" key="15">
    <source>
        <dbReference type="Proteomes" id="UP000033140"/>
    </source>
</evidence>
<evidence type="ECO:0000256" key="7">
    <source>
        <dbReference type="ARBA" id="ARBA00022825"/>
    </source>
</evidence>
<dbReference type="GO" id="GO:0008240">
    <property type="term" value="F:tripeptidyl-peptidase activity"/>
    <property type="evidence" value="ECO:0007669"/>
    <property type="project" value="UniProtKB-EC"/>
</dbReference>
<comment type="caution">
    <text evidence="14">The sequence shown here is derived from an EMBL/GenBank/DDBJ whole genome shotgun (WGS) entry which is preliminary data.</text>
</comment>
<evidence type="ECO:0000256" key="8">
    <source>
        <dbReference type="PROSITE-ProRule" id="PRU01240"/>
    </source>
</evidence>
<feature type="active site" description="Charge relay system" evidence="8">
    <location>
        <position position="471"/>
    </location>
</feature>
<keyword evidence="4" id="KW-0031">Aminopeptidase</keyword>
<feature type="active site" description="Charge relay system" evidence="8">
    <location>
        <position position="66"/>
    </location>
</feature>
<reference evidence="14 15" key="2">
    <citation type="journal article" date="2014" name="J. Gen. Appl. Microbiol.">
        <title>The early diverging ascomycetous budding yeast Saitoella complicata has three histone deacetylases belonging to the Clr6, Hos2, and Rpd3 lineages.</title>
        <authorList>
            <person name="Nishida H."/>
            <person name="Matsumoto T."/>
            <person name="Kondo S."/>
            <person name="Hamamoto M."/>
            <person name="Yoshikawa H."/>
        </authorList>
    </citation>
    <scope>NUCLEOTIDE SEQUENCE [LARGE SCALE GENOMIC DNA]</scope>
    <source>
        <strain evidence="14 15">NRRL Y-17804</strain>
    </source>
</reference>
<dbReference type="PANTHER" id="PTHR43806:SF14">
    <property type="entry name" value="TRIPEPTIDYL-PEPTIDASE 2"/>
    <property type="match status" value="1"/>
</dbReference>
<name>A0A0E9NN62_SAICN</name>
<dbReference type="PANTHER" id="PTHR43806">
    <property type="entry name" value="PEPTIDASE S8"/>
    <property type="match status" value="1"/>
</dbReference>
<dbReference type="InterPro" id="IPR048384">
    <property type="entry name" value="TPPII_GBD"/>
</dbReference>
<dbReference type="GO" id="GO:0005829">
    <property type="term" value="C:cytosol"/>
    <property type="evidence" value="ECO:0007669"/>
    <property type="project" value="TreeGrafter"/>
</dbReference>
<reference evidence="14 15" key="3">
    <citation type="journal article" date="2015" name="Genome Announc.">
        <title>Draft Genome Sequence of the Archiascomycetous Yeast Saitoella complicata.</title>
        <authorList>
            <person name="Yamauchi K."/>
            <person name="Kondo S."/>
            <person name="Hamamoto M."/>
            <person name="Takahashi Y."/>
            <person name="Ogura Y."/>
            <person name="Hayashi T."/>
            <person name="Nishida H."/>
        </authorList>
    </citation>
    <scope>NUCLEOTIDE SEQUENCE [LARGE SCALE GENOMIC DNA]</scope>
    <source>
        <strain evidence="14 15">NRRL Y-17804</strain>
    </source>
</reference>
<dbReference type="GO" id="GO:0004252">
    <property type="term" value="F:serine-type endopeptidase activity"/>
    <property type="evidence" value="ECO:0007669"/>
    <property type="project" value="UniProtKB-UniRule"/>
</dbReference>
<feature type="domain" description="Tripeptidyl-peptidase II first Ig-like" evidence="12">
    <location>
        <begin position="540"/>
        <end position="651"/>
    </location>
</feature>
<evidence type="ECO:0000259" key="13">
    <source>
        <dbReference type="Pfam" id="PF21316"/>
    </source>
</evidence>
<dbReference type="InterPro" id="IPR046940">
    <property type="entry name" value="TPPII_Ig-like_sf"/>
</dbReference>
<evidence type="ECO:0000256" key="4">
    <source>
        <dbReference type="ARBA" id="ARBA00022438"/>
    </source>
</evidence>
<dbReference type="Pfam" id="PF21223">
    <property type="entry name" value="TPPII_Ig-like-1"/>
    <property type="match status" value="1"/>
</dbReference>
<keyword evidence="5 8" id="KW-0645">Protease</keyword>
<dbReference type="GO" id="GO:0004177">
    <property type="term" value="F:aminopeptidase activity"/>
    <property type="evidence" value="ECO:0007669"/>
    <property type="project" value="UniProtKB-KW"/>
</dbReference>
<dbReference type="Gene3D" id="1.25.40.710">
    <property type="match status" value="1"/>
</dbReference>
<dbReference type="InterPro" id="IPR023828">
    <property type="entry name" value="Peptidase_S8_Ser-AS"/>
</dbReference>
<evidence type="ECO:0000256" key="5">
    <source>
        <dbReference type="ARBA" id="ARBA00022670"/>
    </source>
</evidence>
<dbReference type="PROSITE" id="PS51892">
    <property type="entry name" value="SUBTILASE"/>
    <property type="match status" value="1"/>
</dbReference>
<keyword evidence="15" id="KW-1185">Reference proteome</keyword>
<dbReference type="InterPro" id="IPR050131">
    <property type="entry name" value="Peptidase_S8_subtilisin-like"/>
</dbReference>
<dbReference type="Proteomes" id="UP000033140">
    <property type="component" value="Unassembled WGS sequence"/>
</dbReference>
<feature type="region of interest" description="Disordered" evidence="9">
    <location>
        <begin position="1109"/>
        <end position="1133"/>
    </location>
</feature>
<sequence>MRLPFGSVLRTTSRIVSPSIINHSNIRTMSSFPIAGLLPKEEIQATQFISKNPEHDGRVITIAILDTGVDPSALGLQRTTDGKPKIIDLVDCTGSGDVKMIVAEKSESGSPKSLTGKELKLGSWENPSGEWRVGLKRAWEIWPGPLVNRMKKDRKDRFLEKHHALLSAAKADLRAFNEKNTTSSPTIARQKNELEARISSLDSLIKSYDDAGPTYDVVSFHDGKTWRVVVDSECSSDLSKYTPLAPYREGQQYSTFPEPTLLPYSVDVFDEGSVVSIVCAAGTHGTHVAAITAAYTPDTPERNGVAPGAQIVSLKIGDTRLGSMETHAGLVRAANYLYKHRDTIQLANMSYGEASGISAKGQFVEVLADWVARRGNCVFVTSAGNAGPALSTVGAPGNGKGVLSVGAWQSASMQKSEYALLDEVPAGGFTWSSRGPTTDGHRGVDVMAPGAAITSVPGWSGQGTQLMNGTSMASPNACGGVALVLSSLKAEGKEWKAAGIVKAARTTAKDVQADLNAGLIQVENMREYLAKWEGEKERDVEWEVSVGKGRGIYLRDPEECAQVSKAQATVKPFFLEHEAKEKAELEVKCRLECKASWIRVPKYVLLAGVGRTFDVEVDPSQLESGLHFEEIVAYDADAEEKRVVFTIPVTVTKPEGVPFAPKTPLVKYHGLRSAPGYIERKFVAVPSGATSCKLRITARDNHTPIKFIVHCLQMIEQIRHSDTEAHWMFTLTQNEPIEKRFKVVGGRTMEVCLAQFWNVGVDVEVDVDVEFYGMGLTNADSKVVLIGGEGVRKLEAVSGVRQEIFKPTAKLEKVRKFVRPKESIISPLGERDMLPNTKKQYELVLTYPFKQTEAGDVTASIPACGWMYDSAFGILMMVYDANKQLVSFGDVYRKGHKLEKGDHEFKIQIRHESFEALDKVKDTVLTLECGMQKVKEVGLDVFEDQVDLYNGSKAADFKNLKLKMGERKVFVVNTDVAKDKLPKNAGPGDVLVGSLSLNAAKVEHGGYKLQYVVAPDPKKEDNGNGTVKKKDPKLVDLQIEIVSKIKDAVAKEAFLASLLKEHPTYLPLLVAKLDSLSPNSVPADDTKRKQVNEAADAVIKQIDIDALARHQGMNRTPDEEKTEEEREADEEMSKKKDAFLAALKAKLIASTPETREAAFKAWRQWAPVDASKSDMKFALCLAERDIAEKRYGTALKTLKDAVEENGVVAGEDADKAQELKAKALRELGWDVWVRYEEEWGVVRKPPGGYALF</sequence>
<feature type="active site" description="Charge relay system" evidence="8">
    <location>
        <position position="284"/>
    </location>
</feature>
<accession>A0A0E9NN62</accession>
<proteinExistence type="inferred from homology"/>
<dbReference type="GO" id="GO:0006508">
    <property type="term" value="P:proteolysis"/>
    <property type="evidence" value="ECO:0007669"/>
    <property type="project" value="UniProtKB-KW"/>
</dbReference>
<evidence type="ECO:0000256" key="6">
    <source>
        <dbReference type="ARBA" id="ARBA00022801"/>
    </source>
</evidence>
<dbReference type="Pfam" id="PF12580">
    <property type="entry name" value="TPPII"/>
    <property type="match status" value="1"/>
</dbReference>
<dbReference type="Pfam" id="PF00082">
    <property type="entry name" value="Peptidase_S8"/>
    <property type="match status" value="1"/>
</dbReference>
<evidence type="ECO:0000256" key="1">
    <source>
        <dbReference type="ARBA" id="ARBA00001910"/>
    </source>
</evidence>
<feature type="domain" description="Tripeptidyl-peptidase II galactose-binding" evidence="13">
    <location>
        <begin position="674"/>
        <end position="758"/>
    </location>
</feature>
<dbReference type="SUPFAM" id="SSF52743">
    <property type="entry name" value="Subtilisin-like"/>
    <property type="match status" value="1"/>
</dbReference>
<dbReference type="InterPro" id="IPR048383">
    <property type="entry name" value="TPPII_Ig-like-1"/>
</dbReference>
<evidence type="ECO:0000259" key="12">
    <source>
        <dbReference type="Pfam" id="PF21223"/>
    </source>
</evidence>
<dbReference type="InterPro" id="IPR015500">
    <property type="entry name" value="Peptidase_S8_subtilisin-rel"/>
</dbReference>
<evidence type="ECO:0000259" key="11">
    <source>
        <dbReference type="Pfam" id="PF12580"/>
    </source>
</evidence>
<dbReference type="InterPro" id="IPR000209">
    <property type="entry name" value="Peptidase_S8/S53_dom"/>
</dbReference>
<dbReference type="InterPro" id="IPR036852">
    <property type="entry name" value="Peptidase_S8/S53_dom_sf"/>
</dbReference>
<feature type="domain" description="Peptidase S8/S53" evidence="10">
    <location>
        <begin position="58"/>
        <end position="511"/>
    </location>
</feature>
<feature type="compositionally biased region" description="Acidic residues" evidence="9">
    <location>
        <begin position="1120"/>
        <end position="1130"/>
    </location>
</feature>
<dbReference type="EMBL" id="BACD03000041">
    <property type="protein sequence ID" value="GAO51121.1"/>
    <property type="molecule type" value="Genomic_DNA"/>
</dbReference>
<comment type="catalytic activity">
    <reaction evidence="1">
        <text>Release of an N-terminal tripeptide from a polypeptide.</text>
        <dbReference type="EC" id="3.4.14.10"/>
    </reaction>
</comment>
<gene>
    <name evidence="14" type="ORF">G7K_5232-t1</name>
</gene>
<feature type="domain" description="Tripeptidyl peptidase II second Ig-like" evidence="11">
    <location>
        <begin position="800"/>
        <end position="985"/>
    </location>
</feature>
<protein>
    <recommendedName>
        <fullName evidence="3">tripeptidyl-peptidase II</fullName>
        <ecNumber evidence="3">3.4.14.10</ecNumber>
    </recommendedName>
</protein>
<dbReference type="PRINTS" id="PR00723">
    <property type="entry name" value="SUBTILISIN"/>
</dbReference>
<evidence type="ECO:0000256" key="9">
    <source>
        <dbReference type="SAM" id="MobiDB-lite"/>
    </source>
</evidence>
<dbReference type="InterPro" id="IPR022229">
    <property type="entry name" value="TPPII_Ig-like-2"/>
</dbReference>
<evidence type="ECO:0000259" key="10">
    <source>
        <dbReference type="Pfam" id="PF00082"/>
    </source>
</evidence>
<keyword evidence="7 8" id="KW-0720">Serine protease</keyword>
<dbReference type="EC" id="3.4.14.10" evidence="3"/>
<dbReference type="Gene3D" id="2.60.40.3170">
    <property type="match status" value="1"/>
</dbReference>
<reference evidence="14 15" key="1">
    <citation type="journal article" date="2011" name="J. Gen. Appl. Microbiol.">
        <title>Draft genome sequencing of the enigmatic yeast Saitoella complicata.</title>
        <authorList>
            <person name="Nishida H."/>
            <person name="Hamamoto M."/>
            <person name="Sugiyama J."/>
        </authorList>
    </citation>
    <scope>NUCLEOTIDE SEQUENCE [LARGE SCALE GENOMIC DNA]</scope>
    <source>
        <strain evidence="14 15">NRRL Y-17804</strain>
    </source>
</reference>
<organism evidence="14 15">
    <name type="scientific">Saitoella complicata (strain BCRC 22490 / CBS 7301 / JCM 7358 / NBRC 10748 / NRRL Y-17804)</name>
    <dbReference type="NCBI Taxonomy" id="698492"/>
    <lineage>
        <taxon>Eukaryota</taxon>
        <taxon>Fungi</taxon>
        <taxon>Dikarya</taxon>
        <taxon>Ascomycota</taxon>
        <taxon>Taphrinomycotina</taxon>
        <taxon>Taphrinomycotina incertae sedis</taxon>
        <taxon>Saitoella</taxon>
    </lineage>
</organism>